<evidence type="ECO:0000313" key="4">
    <source>
        <dbReference type="EMBL" id="WAR24040.1"/>
    </source>
</evidence>
<dbReference type="PANTHER" id="PTHR48071">
    <property type="entry name" value="SRCR DOMAIN-CONTAINING PROTEIN"/>
    <property type="match status" value="1"/>
</dbReference>
<feature type="non-terminal residue" evidence="4">
    <location>
        <position position="1"/>
    </location>
</feature>
<keyword evidence="5" id="KW-1185">Reference proteome</keyword>
<keyword evidence="1 2" id="KW-1015">Disulfide bond</keyword>
<dbReference type="EMBL" id="CP111024">
    <property type="protein sequence ID" value="WAR24040.1"/>
    <property type="molecule type" value="Genomic_DNA"/>
</dbReference>
<organism evidence="4 5">
    <name type="scientific">Mya arenaria</name>
    <name type="common">Soft-shell clam</name>
    <dbReference type="NCBI Taxonomy" id="6604"/>
    <lineage>
        <taxon>Eukaryota</taxon>
        <taxon>Metazoa</taxon>
        <taxon>Spiralia</taxon>
        <taxon>Lophotrochozoa</taxon>
        <taxon>Mollusca</taxon>
        <taxon>Bivalvia</taxon>
        <taxon>Autobranchia</taxon>
        <taxon>Heteroconchia</taxon>
        <taxon>Euheterodonta</taxon>
        <taxon>Imparidentia</taxon>
        <taxon>Neoheterodontei</taxon>
        <taxon>Myida</taxon>
        <taxon>Myoidea</taxon>
        <taxon>Myidae</taxon>
        <taxon>Mya</taxon>
    </lineage>
</organism>
<sequence>RPLNISEARIINGTSPYIGRAEIKVNGTWGTMCDRYFDNDANSQFCKMLGLKAADVYRNARYGEGSGPVFIDELFCYSNTASLSMCRYLAYNRCSHQSDVSVACYGPRLNVSDVRLVNGTGPDDGRAELLVDGKWGTICDDSFDITDTEAFCAMLGKNYNGSILYADCSYYKKYVGVLELTCDNVTKKWITNGECQEYRFPLDVADIRLVNGSVPGSGRVELKSMNTWGTICGDGFDMDAANVICKMLGFPPAKTLYRSAHFGPGFGPIFVDDLACDASAKHINNCSYITEDNCNHNNDISVVCTGRCQFYLLYAKENAVYILRVIQNIK</sequence>
<comment type="caution">
    <text evidence="2">Lacks conserved residue(s) required for the propagation of feature annotation.</text>
</comment>
<evidence type="ECO:0000313" key="5">
    <source>
        <dbReference type="Proteomes" id="UP001164746"/>
    </source>
</evidence>
<reference evidence="4" key="1">
    <citation type="submission" date="2022-11" db="EMBL/GenBank/DDBJ databases">
        <title>Centuries of genome instability and evolution in soft-shell clam transmissible cancer (bioRxiv).</title>
        <authorList>
            <person name="Hart S.F.M."/>
            <person name="Yonemitsu M.A."/>
            <person name="Giersch R.M."/>
            <person name="Beal B.F."/>
            <person name="Arriagada G."/>
            <person name="Davis B.W."/>
            <person name="Ostrander E.A."/>
            <person name="Goff S.P."/>
            <person name="Metzger M.J."/>
        </authorList>
    </citation>
    <scope>NUCLEOTIDE SEQUENCE</scope>
    <source>
        <strain evidence="4">MELC-2E11</strain>
        <tissue evidence="4">Siphon/mantle</tissue>
    </source>
</reference>
<proteinExistence type="predicted"/>
<protein>
    <submittedName>
        <fullName evidence="4">NETR-like protein</fullName>
    </submittedName>
</protein>
<dbReference type="PANTHER" id="PTHR48071:SF18">
    <property type="entry name" value="DELETED IN MALIGNANT BRAIN TUMORS 1 PROTEIN-RELATED"/>
    <property type="match status" value="1"/>
</dbReference>
<dbReference type="PRINTS" id="PR00258">
    <property type="entry name" value="SPERACTRCPTR"/>
</dbReference>
<dbReference type="Pfam" id="PF00530">
    <property type="entry name" value="SRCR"/>
    <property type="match status" value="3"/>
</dbReference>
<name>A0ABY7FP71_MYAAR</name>
<gene>
    <name evidence="4" type="ORF">MAR_037709</name>
</gene>
<accession>A0ABY7FP71</accession>
<dbReference type="Gene3D" id="3.10.250.10">
    <property type="entry name" value="SRCR-like domain"/>
    <property type="match status" value="3"/>
</dbReference>
<evidence type="ECO:0000256" key="2">
    <source>
        <dbReference type="PROSITE-ProRule" id="PRU00196"/>
    </source>
</evidence>
<dbReference type="InterPro" id="IPR036772">
    <property type="entry name" value="SRCR-like_dom_sf"/>
</dbReference>
<evidence type="ECO:0000259" key="3">
    <source>
        <dbReference type="PROSITE" id="PS50287"/>
    </source>
</evidence>
<feature type="domain" description="SRCR" evidence="3">
    <location>
        <begin position="8"/>
        <end position="105"/>
    </location>
</feature>
<feature type="disulfide bond" evidence="2">
    <location>
        <begin position="276"/>
        <end position="286"/>
    </location>
</feature>
<feature type="domain" description="SRCR" evidence="3">
    <location>
        <begin position="114"/>
        <end position="156"/>
    </location>
</feature>
<feature type="domain" description="SRCR" evidence="3">
    <location>
        <begin position="207"/>
        <end position="305"/>
    </location>
</feature>
<dbReference type="SUPFAM" id="SSF56487">
    <property type="entry name" value="SRCR-like"/>
    <property type="match status" value="3"/>
</dbReference>
<evidence type="ECO:0000256" key="1">
    <source>
        <dbReference type="ARBA" id="ARBA00023157"/>
    </source>
</evidence>
<dbReference type="SMART" id="SM00202">
    <property type="entry name" value="SR"/>
    <property type="match status" value="3"/>
</dbReference>
<dbReference type="PROSITE" id="PS00420">
    <property type="entry name" value="SRCR_1"/>
    <property type="match status" value="3"/>
</dbReference>
<feature type="disulfide bond" evidence="2">
    <location>
        <begin position="76"/>
        <end position="86"/>
    </location>
</feature>
<dbReference type="InterPro" id="IPR001190">
    <property type="entry name" value="SRCR"/>
</dbReference>
<dbReference type="PROSITE" id="PS50287">
    <property type="entry name" value="SRCR_2"/>
    <property type="match status" value="3"/>
</dbReference>
<dbReference type="Proteomes" id="UP001164746">
    <property type="component" value="Chromosome 13"/>
</dbReference>